<accession>J1HZC2</accession>
<dbReference type="EMBL" id="AKFS01000006">
    <property type="protein sequence ID" value="EJF51725.1"/>
    <property type="molecule type" value="Genomic_DNA"/>
</dbReference>
<evidence type="ECO:0000313" key="1">
    <source>
        <dbReference type="EMBL" id="EJF51725.1"/>
    </source>
</evidence>
<name>J1HZC2_9ACTO</name>
<reference evidence="1 2" key="1">
    <citation type="submission" date="2012-05" db="EMBL/GenBank/DDBJ databases">
        <authorList>
            <person name="Harkins D.M."/>
            <person name="Madupu R."/>
            <person name="Durkin A.S."/>
            <person name="Torralba M."/>
            <person name="Methe B."/>
            <person name="Sutton G.G."/>
            <person name="Nelson K.E."/>
        </authorList>
    </citation>
    <scope>NUCLEOTIDE SEQUENCE [LARGE SCALE GENOMIC DNA]</scope>
    <source>
        <strain evidence="1 2">F0490</strain>
    </source>
</reference>
<proteinExistence type="predicted"/>
<evidence type="ECO:0000313" key="2">
    <source>
        <dbReference type="Proteomes" id="UP000004578"/>
    </source>
</evidence>
<gene>
    <name evidence="1" type="ORF">HMPREF1317_1695</name>
</gene>
<sequence>MADYSGVKIDGARRLRSTLRKAGADMRDMREVNRVVAGIVVGAATARVPRRTGALAATVRAGATQAAAIGRAGNNRRTGVPYANPIHWGWHRHRIRPNPFLSLAAQDTEPQWFGVYADRIERLINSIEGA</sequence>
<dbReference type="AlphaFoldDB" id="J1HZC2"/>
<dbReference type="PATRIC" id="fig|1125717.3.peg.37"/>
<keyword evidence="2" id="KW-1185">Reference proteome</keyword>
<protein>
    <recommendedName>
        <fullName evidence="3">Bacteriophage protein, PF04883 family</fullName>
    </recommendedName>
</protein>
<dbReference type="RefSeq" id="WP_005867136.1">
    <property type="nucleotide sequence ID" value="NZ_AKFS01000006.1"/>
</dbReference>
<organism evidence="1 2">
    <name type="scientific">Schaalia georgiae F0490</name>
    <dbReference type="NCBI Taxonomy" id="1125717"/>
    <lineage>
        <taxon>Bacteria</taxon>
        <taxon>Bacillati</taxon>
        <taxon>Actinomycetota</taxon>
        <taxon>Actinomycetes</taxon>
        <taxon>Actinomycetales</taxon>
        <taxon>Actinomycetaceae</taxon>
        <taxon>Schaalia</taxon>
    </lineage>
</organism>
<evidence type="ECO:0008006" key="3">
    <source>
        <dbReference type="Google" id="ProtNLM"/>
    </source>
</evidence>
<dbReference type="Proteomes" id="UP000004578">
    <property type="component" value="Unassembled WGS sequence"/>
</dbReference>
<comment type="caution">
    <text evidence="1">The sequence shown here is derived from an EMBL/GenBank/DDBJ whole genome shotgun (WGS) entry which is preliminary data.</text>
</comment>